<accession>A0A511UTQ1</accession>
<dbReference type="EMBL" id="BJXW01000003">
    <property type="protein sequence ID" value="GEN29964.1"/>
    <property type="molecule type" value="Genomic_DNA"/>
</dbReference>
<dbReference type="NCBIfam" id="NF005997">
    <property type="entry name" value="PRK08124.1"/>
    <property type="match status" value="1"/>
</dbReference>
<dbReference type="PANTHER" id="PTHR30433:SF3">
    <property type="entry name" value="MOTILITY PROTEIN A"/>
    <property type="match status" value="1"/>
</dbReference>
<evidence type="ECO:0000256" key="5">
    <source>
        <dbReference type="ARBA" id="ARBA00022692"/>
    </source>
</evidence>
<keyword evidence="4" id="KW-1003">Cell membrane</keyword>
<evidence type="ECO:0000256" key="6">
    <source>
        <dbReference type="ARBA" id="ARBA00022989"/>
    </source>
</evidence>
<evidence type="ECO:0000256" key="4">
    <source>
        <dbReference type="ARBA" id="ARBA00022475"/>
    </source>
</evidence>
<proteinExistence type="inferred from homology"/>
<comment type="subcellular location">
    <subcellularLocation>
        <location evidence="1">Cell membrane</location>
        <topology evidence="1">Multi-pass membrane protein</topology>
    </subcellularLocation>
</comment>
<organism evidence="10 11">
    <name type="scientific">Cerasibacillus quisquiliarum</name>
    <dbReference type="NCBI Taxonomy" id="227865"/>
    <lineage>
        <taxon>Bacteria</taxon>
        <taxon>Bacillati</taxon>
        <taxon>Bacillota</taxon>
        <taxon>Bacilli</taxon>
        <taxon>Bacillales</taxon>
        <taxon>Bacillaceae</taxon>
        <taxon>Cerasibacillus</taxon>
    </lineage>
</organism>
<dbReference type="PROSITE" id="PS01307">
    <property type="entry name" value="MOTA"/>
    <property type="match status" value="1"/>
</dbReference>
<feature type="transmembrane region" description="Helical" evidence="8">
    <location>
        <begin position="34"/>
        <end position="53"/>
    </location>
</feature>
<dbReference type="Proteomes" id="UP000321491">
    <property type="component" value="Unassembled WGS sequence"/>
</dbReference>
<name>A0A511UTQ1_9BACI</name>
<evidence type="ECO:0000313" key="10">
    <source>
        <dbReference type="EMBL" id="GEN29964.1"/>
    </source>
</evidence>
<keyword evidence="11" id="KW-1185">Reference proteome</keyword>
<evidence type="ECO:0000256" key="3">
    <source>
        <dbReference type="ARBA" id="ARBA00022448"/>
    </source>
</evidence>
<keyword evidence="5 8" id="KW-0812">Transmembrane</keyword>
<dbReference type="InterPro" id="IPR047055">
    <property type="entry name" value="MotA-like"/>
</dbReference>
<feature type="transmembrane region" description="Helical" evidence="8">
    <location>
        <begin position="182"/>
        <end position="201"/>
    </location>
</feature>
<evidence type="ECO:0000256" key="2">
    <source>
        <dbReference type="ARBA" id="ARBA00008038"/>
    </source>
</evidence>
<feature type="transmembrane region" description="Helical" evidence="8">
    <location>
        <begin position="7"/>
        <end position="28"/>
    </location>
</feature>
<comment type="similarity">
    <text evidence="2">Belongs to the MotA family.</text>
</comment>
<keyword evidence="7 8" id="KW-0472">Membrane</keyword>
<dbReference type="Pfam" id="PF01618">
    <property type="entry name" value="MotA_ExbB"/>
    <property type="match status" value="1"/>
</dbReference>
<dbReference type="AlphaFoldDB" id="A0A511UTQ1"/>
<dbReference type="GO" id="GO:0006935">
    <property type="term" value="P:chemotaxis"/>
    <property type="evidence" value="ECO:0007669"/>
    <property type="project" value="InterPro"/>
</dbReference>
<dbReference type="GO" id="GO:0071978">
    <property type="term" value="P:bacterial-type flagellum-dependent swarming motility"/>
    <property type="evidence" value="ECO:0007669"/>
    <property type="project" value="InterPro"/>
</dbReference>
<evidence type="ECO:0000313" key="11">
    <source>
        <dbReference type="Proteomes" id="UP000321491"/>
    </source>
</evidence>
<dbReference type="GO" id="GO:0005886">
    <property type="term" value="C:plasma membrane"/>
    <property type="evidence" value="ECO:0007669"/>
    <property type="project" value="UniProtKB-SubCell"/>
</dbReference>
<keyword evidence="6 8" id="KW-1133">Transmembrane helix</keyword>
<evidence type="ECO:0000256" key="7">
    <source>
        <dbReference type="ARBA" id="ARBA00023136"/>
    </source>
</evidence>
<protein>
    <submittedName>
        <fullName evidence="10">Motility protein A</fullName>
    </submittedName>
</protein>
<evidence type="ECO:0000259" key="9">
    <source>
        <dbReference type="Pfam" id="PF01618"/>
    </source>
</evidence>
<dbReference type="InterPro" id="IPR002898">
    <property type="entry name" value="MotA_ExbB_proton_chnl"/>
</dbReference>
<comment type="caution">
    <text evidence="10">The sequence shown here is derived from an EMBL/GenBank/DDBJ whole genome shotgun (WGS) entry which is preliminary data.</text>
</comment>
<dbReference type="PANTHER" id="PTHR30433">
    <property type="entry name" value="CHEMOTAXIS PROTEIN MOTA"/>
    <property type="match status" value="1"/>
</dbReference>
<feature type="transmembrane region" description="Helical" evidence="8">
    <location>
        <begin position="146"/>
        <end position="170"/>
    </location>
</feature>
<gene>
    <name evidence="10" type="primary">motA</name>
    <name evidence="10" type="ORF">CQU01_02020</name>
</gene>
<evidence type="ECO:0000256" key="1">
    <source>
        <dbReference type="ARBA" id="ARBA00004651"/>
    </source>
</evidence>
<evidence type="ECO:0000256" key="8">
    <source>
        <dbReference type="SAM" id="Phobius"/>
    </source>
</evidence>
<sequence length="270" mass="29733">MDKASILGIILGIFAIVLGMALKGVGMIALLNPAAILIILLGTVATILISFPMRTIKKIPHLIKIVFTEEPQYDMNKIIDTFATLANQIRKEGLLSLEKEIENQDDPFLKSGLQLILDGKSPEFIREFLIEKINAMEKRHREGAAIFSQAGTYAPTLGVLGAVVGLIAALKNMEDMSVLGEAISAAFVATLLGIFTGYVLWHPFANKLKEKSEREIQIKEIMVEGILSITDGHSPRIVREKLSTYLSEKELLASREAFDEAEKQEPELSS</sequence>
<dbReference type="InterPro" id="IPR000540">
    <property type="entry name" value="Flag_MotA_CS"/>
</dbReference>
<dbReference type="OrthoDB" id="9806929at2"/>
<feature type="domain" description="MotA/TolQ/ExbB proton channel" evidence="9">
    <location>
        <begin position="102"/>
        <end position="219"/>
    </location>
</feature>
<dbReference type="NCBIfam" id="NF006583">
    <property type="entry name" value="PRK09109.1"/>
    <property type="match status" value="1"/>
</dbReference>
<reference evidence="10 11" key="1">
    <citation type="submission" date="2019-07" db="EMBL/GenBank/DDBJ databases">
        <title>Whole genome shotgun sequence of Cerasibacillus quisquiliarum NBRC 102429.</title>
        <authorList>
            <person name="Hosoyama A."/>
            <person name="Uohara A."/>
            <person name="Ohji S."/>
            <person name="Ichikawa N."/>
        </authorList>
    </citation>
    <scope>NUCLEOTIDE SEQUENCE [LARGE SCALE GENOMIC DNA]</scope>
    <source>
        <strain evidence="10 11">NBRC 102429</strain>
    </source>
</reference>
<keyword evidence="3" id="KW-0813">Transport</keyword>
<dbReference type="RefSeq" id="WP_146934621.1">
    <property type="nucleotide sequence ID" value="NZ_BJXW01000003.1"/>
</dbReference>